<name>A0AC35U4Y6_9BILA</name>
<proteinExistence type="predicted"/>
<evidence type="ECO:0000313" key="2">
    <source>
        <dbReference type="WBParaSite" id="RSKR_0000760500.1"/>
    </source>
</evidence>
<organism evidence="1 2">
    <name type="scientific">Rhabditophanes sp. KR3021</name>
    <dbReference type="NCBI Taxonomy" id="114890"/>
    <lineage>
        <taxon>Eukaryota</taxon>
        <taxon>Metazoa</taxon>
        <taxon>Ecdysozoa</taxon>
        <taxon>Nematoda</taxon>
        <taxon>Chromadorea</taxon>
        <taxon>Rhabditida</taxon>
        <taxon>Tylenchina</taxon>
        <taxon>Panagrolaimomorpha</taxon>
        <taxon>Strongyloidoidea</taxon>
        <taxon>Alloionematidae</taxon>
        <taxon>Rhabditophanes</taxon>
    </lineage>
</organism>
<accession>A0AC35U4Y6</accession>
<evidence type="ECO:0000313" key="1">
    <source>
        <dbReference type="Proteomes" id="UP000095286"/>
    </source>
</evidence>
<dbReference type="Proteomes" id="UP000095286">
    <property type="component" value="Unplaced"/>
</dbReference>
<protein>
    <submittedName>
        <fullName evidence="2">PH domain-containing protein</fullName>
    </submittedName>
</protein>
<reference evidence="2" key="1">
    <citation type="submission" date="2016-11" db="UniProtKB">
        <authorList>
            <consortium name="WormBaseParasite"/>
        </authorList>
    </citation>
    <scope>IDENTIFICATION</scope>
    <source>
        <strain evidence="2">KR3021</strain>
    </source>
</reference>
<sequence>MSPVAPENSITVAKGIKGFFFRKTKSAMKDRPSPLEEKAMMARLAGESFELEEAGCGSYLRRCGRKFIIKEIGSSEWVIYWYSGGFSEPLLGFNPHECVDTDFISSCNEVPKFYIGSTGN</sequence>
<dbReference type="WBParaSite" id="RSKR_0000760500.1">
    <property type="protein sequence ID" value="RSKR_0000760500.1"/>
    <property type="gene ID" value="RSKR_0000760500"/>
</dbReference>